<evidence type="ECO:0000313" key="1">
    <source>
        <dbReference type="EMBL" id="BCD98909.1"/>
    </source>
</evidence>
<dbReference type="KEGG" id="marq:MARGE09_P3110"/>
<dbReference type="Pfam" id="PF07586">
    <property type="entry name" value="HXXSHH"/>
    <property type="match status" value="1"/>
</dbReference>
<reference evidence="1 2" key="1">
    <citation type="journal article" date="2022" name="IScience">
        <title>An ultrasensitive nanofiber-based assay for enzymatic hydrolysis and deep-sea microbial degradation of cellulose.</title>
        <authorList>
            <person name="Tsudome M."/>
            <person name="Tachioka M."/>
            <person name="Miyazaki M."/>
            <person name="Uchimura K."/>
            <person name="Tsuda M."/>
            <person name="Takaki Y."/>
            <person name="Deguchi S."/>
        </authorList>
    </citation>
    <scope>NUCLEOTIDE SEQUENCE [LARGE SCALE GENOMIC DNA]</scope>
    <source>
        <strain evidence="1 2">GE09</strain>
    </source>
</reference>
<accession>A0AAN1WJV8</accession>
<gene>
    <name evidence="1" type="ORF">MARGE09_P3110</name>
</gene>
<dbReference type="Proteomes" id="UP001320119">
    <property type="component" value="Chromosome"/>
</dbReference>
<dbReference type="RefSeq" id="WP_236983610.1">
    <property type="nucleotide sequence ID" value="NZ_AP023086.1"/>
</dbReference>
<sequence length="430" mass="46254">MIITGKNLKKDARFSRRDILRRLGMSAACIPLLHSDELFAQGNSGFPKRMVCITMNNGNNPNDFHSFHSTGSVALEPLEPWKDKVTTIRGLGLKVMVDKGQRWDGHYSHPCALSGSHSGGQFGSAQNASVDQMVSDHIAKTVNLTRPLLNLGVRSERDGRDTSWRASGQPNRNEVSSASLYTDLFSSAAVPTNVLDAAMIRNASVLDYLGKDLERFAARLGTEDKIKIAAHLNSIRELETQLQAESAATSGPSCQAPDVDTSTQVPARMDAMFKMLAVALKCDYTRVATMELYDNGGGNGNTFPWIGVNRDYHMLAHAGQSADKAKVDQWLFQQVAILAAELDATDEGGLSALDNSVISIGNDMNTGDSHDVSLINYALIGSAGGALRTGMALNLNGAHNTLLTSLANAMGLEIDRVGTRYSGNIAQLMA</sequence>
<protein>
    <recommendedName>
        <fullName evidence="3">DUF1552 domain-containing protein</fullName>
    </recommendedName>
</protein>
<organism evidence="1 2">
    <name type="scientific">Marinagarivorans cellulosilyticus</name>
    <dbReference type="NCBI Taxonomy" id="2721545"/>
    <lineage>
        <taxon>Bacteria</taxon>
        <taxon>Pseudomonadati</taxon>
        <taxon>Pseudomonadota</taxon>
        <taxon>Gammaproteobacteria</taxon>
        <taxon>Cellvibrionales</taxon>
        <taxon>Cellvibrionaceae</taxon>
        <taxon>Marinagarivorans</taxon>
    </lineage>
</organism>
<dbReference type="AlphaFoldDB" id="A0AAN1WJV8"/>
<dbReference type="EMBL" id="AP023086">
    <property type="protein sequence ID" value="BCD98909.1"/>
    <property type="molecule type" value="Genomic_DNA"/>
</dbReference>
<keyword evidence="2" id="KW-1185">Reference proteome</keyword>
<name>A0AAN1WJV8_9GAMM</name>
<dbReference type="InterPro" id="IPR011447">
    <property type="entry name" value="DUF1552"/>
</dbReference>
<evidence type="ECO:0000313" key="2">
    <source>
        <dbReference type="Proteomes" id="UP001320119"/>
    </source>
</evidence>
<evidence type="ECO:0008006" key="3">
    <source>
        <dbReference type="Google" id="ProtNLM"/>
    </source>
</evidence>
<proteinExistence type="predicted"/>